<dbReference type="EMBL" id="JARJCN010000072">
    <property type="protein sequence ID" value="KAJ7077508.1"/>
    <property type="molecule type" value="Genomic_DNA"/>
</dbReference>
<sequence>VQTTLDASALPSTYGSYSAKAEDPRSKYGHKKRRTLPELIALGFRLVPWDGVEARPIVDAHGRIIAVLAGQPRDPKYSEAVSAAFRSMLLARQEWRFPASMSQHRRGPFPAINVGLSYSKGQRIPLQLNGGEHAVLIRQLLGDPNITRLAVYASAAFALWAPKVYHYYKEHDDALHQKFPHLGRNFAKSVFSSATFNFG</sequence>
<evidence type="ECO:0000313" key="1">
    <source>
        <dbReference type="EMBL" id="KAJ7077508.1"/>
    </source>
</evidence>
<dbReference type="Proteomes" id="UP001222325">
    <property type="component" value="Unassembled WGS sequence"/>
</dbReference>
<protein>
    <submittedName>
        <fullName evidence="1">Uncharacterized protein</fullName>
    </submittedName>
</protein>
<name>A0AAD6TX34_9AGAR</name>
<organism evidence="1 2">
    <name type="scientific">Mycena belliarum</name>
    <dbReference type="NCBI Taxonomy" id="1033014"/>
    <lineage>
        <taxon>Eukaryota</taxon>
        <taxon>Fungi</taxon>
        <taxon>Dikarya</taxon>
        <taxon>Basidiomycota</taxon>
        <taxon>Agaricomycotina</taxon>
        <taxon>Agaricomycetes</taxon>
        <taxon>Agaricomycetidae</taxon>
        <taxon>Agaricales</taxon>
        <taxon>Marasmiineae</taxon>
        <taxon>Mycenaceae</taxon>
        <taxon>Mycena</taxon>
    </lineage>
</organism>
<dbReference type="AlphaFoldDB" id="A0AAD6TX34"/>
<feature type="non-terminal residue" evidence="1">
    <location>
        <position position="199"/>
    </location>
</feature>
<evidence type="ECO:0000313" key="2">
    <source>
        <dbReference type="Proteomes" id="UP001222325"/>
    </source>
</evidence>
<feature type="non-terminal residue" evidence="1">
    <location>
        <position position="1"/>
    </location>
</feature>
<proteinExistence type="predicted"/>
<gene>
    <name evidence="1" type="ORF">B0H15DRAFT_743670</name>
</gene>
<comment type="caution">
    <text evidence="1">The sequence shown here is derived from an EMBL/GenBank/DDBJ whole genome shotgun (WGS) entry which is preliminary data.</text>
</comment>
<keyword evidence="2" id="KW-1185">Reference proteome</keyword>
<accession>A0AAD6TX34</accession>
<reference evidence="1" key="1">
    <citation type="submission" date="2023-03" db="EMBL/GenBank/DDBJ databases">
        <title>Massive genome expansion in bonnet fungi (Mycena s.s.) driven by repeated elements and novel gene families across ecological guilds.</title>
        <authorList>
            <consortium name="Lawrence Berkeley National Laboratory"/>
            <person name="Harder C.B."/>
            <person name="Miyauchi S."/>
            <person name="Viragh M."/>
            <person name="Kuo A."/>
            <person name="Thoen E."/>
            <person name="Andreopoulos B."/>
            <person name="Lu D."/>
            <person name="Skrede I."/>
            <person name="Drula E."/>
            <person name="Henrissat B."/>
            <person name="Morin E."/>
            <person name="Kohler A."/>
            <person name="Barry K."/>
            <person name="LaButti K."/>
            <person name="Morin E."/>
            <person name="Salamov A."/>
            <person name="Lipzen A."/>
            <person name="Mereny Z."/>
            <person name="Hegedus B."/>
            <person name="Baldrian P."/>
            <person name="Stursova M."/>
            <person name="Weitz H."/>
            <person name="Taylor A."/>
            <person name="Grigoriev I.V."/>
            <person name="Nagy L.G."/>
            <person name="Martin F."/>
            <person name="Kauserud H."/>
        </authorList>
    </citation>
    <scope>NUCLEOTIDE SEQUENCE</scope>
    <source>
        <strain evidence="1">CBHHK173m</strain>
    </source>
</reference>